<evidence type="ECO:0000256" key="4">
    <source>
        <dbReference type="ARBA" id="ARBA00023284"/>
    </source>
</evidence>
<feature type="signal peptide" evidence="5">
    <location>
        <begin position="1"/>
        <end position="21"/>
    </location>
</feature>
<dbReference type="RefSeq" id="WP_376887919.1">
    <property type="nucleotide sequence ID" value="NZ_JBHUHR010000045.1"/>
</dbReference>
<keyword evidence="5" id="KW-0732">Signal</keyword>
<dbReference type="InterPro" id="IPR013766">
    <property type="entry name" value="Thioredoxin_domain"/>
</dbReference>
<comment type="caution">
    <text evidence="7">The sequence shown here is derived from an EMBL/GenBank/DDBJ whole genome shotgun (WGS) entry which is preliminary data.</text>
</comment>
<feature type="domain" description="Thioredoxin" evidence="6">
    <location>
        <begin position="316"/>
        <end position="459"/>
    </location>
</feature>
<dbReference type="PANTHER" id="PTHR42852:SF6">
    <property type="entry name" value="THIOL:DISULFIDE INTERCHANGE PROTEIN DSBE"/>
    <property type="match status" value="1"/>
</dbReference>
<keyword evidence="8" id="KW-1185">Reference proteome</keyword>
<feature type="chain" id="PRO_5046715508" evidence="5">
    <location>
        <begin position="22"/>
        <end position="460"/>
    </location>
</feature>
<dbReference type="InterPro" id="IPR036249">
    <property type="entry name" value="Thioredoxin-like_sf"/>
</dbReference>
<comment type="subcellular location">
    <subcellularLocation>
        <location evidence="1">Cell envelope</location>
    </subcellularLocation>
</comment>
<name>A0ABW4VSM6_9BACT</name>
<reference evidence="8" key="1">
    <citation type="journal article" date="2019" name="Int. J. Syst. Evol. Microbiol.">
        <title>The Global Catalogue of Microorganisms (GCM) 10K type strain sequencing project: providing services to taxonomists for standard genome sequencing and annotation.</title>
        <authorList>
            <consortium name="The Broad Institute Genomics Platform"/>
            <consortium name="The Broad Institute Genome Sequencing Center for Infectious Disease"/>
            <person name="Wu L."/>
            <person name="Ma J."/>
        </authorList>
    </citation>
    <scope>NUCLEOTIDE SEQUENCE [LARGE SCALE GENOMIC DNA]</scope>
    <source>
        <strain evidence="8">CGMCC 1.15180</strain>
    </source>
</reference>
<evidence type="ECO:0000256" key="2">
    <source>
        <dbReference type="ARBA" id="ARBA00022748"/>
    </source>
</evidence>
<dbReference type="SUPFAM" id="SSF52833">
    <property type="entry name" value="Thioredoxin-like"/>
    <property type="match status" value="1"/>
</dbReference>
<organism evidence="7 8">
    <name type="scientific">Belliella marina</name>
    <dbReference type="NCBI Taxonomy" id="1644146"/>
    <lineage>
        <taxon>Bacteria</taxon>
        <taxon>Pseudomonadati</taxon>
        <taxon>Bacteroidota</taxon>
        <taxon>Cytophagia</taxon>
        <taxon>Cytophagales</taxon>
        <taxon>Cyclobacteriaceae</taxon>
        <taxon>Belliella</taxon>
    </lineage>
</organism>
<evidence type="ECO:0000313" key="8">
    <source>
        <dbReference type="Proteomes" id="UP001597361"/>
    </source>
</evidence>
<keyword evidence="4" id="KW-0676">Redox-active center</keyword>
<dbReference type="EMBL" id="JBHUHR010000045">
    <property type="protein sequence ID" value="MFD2036671.1"/>
    <property type="molecule type" value="Genomic_DNA"/>
</dbReference>
<dbReference type="Proteomes" id="UP001597361">
    <property type="component" value="Unassembled WGS sequence"/>
</dbReference>
<accession>A0ABW4VSM6</accession>
<keyword evidence="2" id="KW-0201">Cytochrome c-type biogenesis</keyword>
<evidence type="ECO:0000256" key="1">
    <source>
        <dbReference type="ARBA" id="ARBA00004196"/>
    </source>
</evidence>
<dbReference type="CDD" id="cd02966">
    <property type="entry name" value="TlpA_like_family"/>
    <property type="match status" value="1"/>
</dbReference>
<dbReference type="Gene3D" id="3.40.30.10">
    <property type="entry name" value="Glutaredoxin"/>
    <property type="match status" value="1"/>
</dbReference>
<proteinExistence type="predicted"/>
<evidence type="ECO:0000256" key="5">
    <source>
        <dbReference type="SAM" id="SignalP"/>
    </source>
</evidence>
<keyword evidence="3" id="KW-1015">Disulfide bond</keyword>
<evidence type="ECO:0000313" key="7">
    <source>
        <dbReference type="EMBL" id="MFD2036671.1"/>
    </source>
</evidence>
<dbReference type="PROSITE" id="PS51352">
    <property type="entry name" value="THIOREDOXIN_2"/>
    <property type="match status" value="1"/>
</dbReference>
<sequence>MKTITMKLLLVCSLWTGLVNAQSQDFIKIEAQVHFDLTNNQVELYEVALGELKQIGSSNISEKGKFGFLFDPEKAGFYHIKLTDKKSSHILRLYIKEAGSYKLDIDESGYRLQSDIKTDRVNELLTEWNNLVQKMESINSLGSNMTYVDFFPLVENEIIPSRDQFLKKVNTGDPALDDLISMTIKTDVYDQALNFWRFPRSVHPTEEQTPKFYETFRNEVAFDNPQLLELYNGLRMMGNYFFYYSKENGYSKSSYFNSALKDIKDPILLDNFLYTEVNRFKLKPEEYEIIIKPHKDKFISERSKSLILEFEKLSQSQKGQKGYDFTYKDPNGKEVSFSSLKGKIVYLDVWATWCGPCIQQIPHLKKLEEEFHGQDIVFLSVSIDEQKDHEKWKKFIEEKELGGVQLFADGAWKSGLVQNYEIKGIPRFMLFDKDGMIISTDAMRPSESALKIQLTELLKK</sequence>
<gene>
    <name evidence="7" type="ORF">ACFSKL_17840</name>
</gene>
<evidence type="ECO:0000256" key="3">
    <source>
        <dbReference type="ARBA" id="ARBA00023157"/>
    </source>
</evidence>
<dbReference type="InterPro" id="IPR050553">
    <property type="entry name" value="Thioredoxin_ResA/DsbE_sf"/>
</dbReference>
<dbReference type="PANTHER" id="PTHR42852">
    <property type="entry name" value="THIOL:DISULFIDE INTERCHANGE PROTEIN DSBE"/>
    <property type="match status" value="1"/>
</dbReference>
<protein>
    <submittedName>
        <fullName evidence="7">TlpA family protein disulfide reductase</fullName>
    </submittedName>
</protein>
<dbReference type="Pfam" id="PF00578">
    <property type="entry name" value="AhpC-TSA"/>
    <property type="match status" value="1"/>
</dbReference>
<dbReference type="InterPro" id="IPR000866">
    <property type="entry name" value="AhpC/TSA"/>
</dbReference>
<evidence type="ECO:0000259" key="6">
    <source>
        <dbReference type="PROSITE" id="PS51352"/>
    </source>
</evidence>